<evidence type="ECO:0000256" key="1">
    <source>
        <dbReference type="ARBA" id="ARBA00022737"/>
    </source>
</evidence>
<dbReference type="EMBL" id="LFZO01001307">
    <property type="protein sequence ID" value="KXS93427.1"/>
    <property type="molecule type" value="Genomic_DNA"/>
</dbReference>
<evidence type="ECO:0000256" key="3">
    <source>
        <dbReference type="PROSITE-ProRule" id="PRU00023"/>
    </source>
</evidence>
<dbReference type="PROSITE" id="PS50297">
    <property type="entry name" value="ANK_REP_REGION"/>
    <property type="match status" value="1"/>
</dbReference>
<dbReference type="InterPro" id="IPR050745">
    <property type="entry name" value="Multifunctional_regulatory"/>
</dbReference>
<keyword evidence="5" id="KW-1185">Reference proteome</keyword>
<sequence length="301" mass="33315">MESSLLQEFSRRLPTEQKWVEAVRDGNVARIRAMSASGEVDKAKRPLQLMLKAATQGSSVGMLEYVLGEGAQVDCNIDIVAVIPRRRQKRFFEILISYGWPAGPRGLANNLRLGVEVVQLLLDNGAQVDVPCLKEATRIGDVEVVDLLFNHIDPRAKVPSLHDYMKAMDDPAYWAAPEMCSQEPSVKRIIDEAGLLHVAALHQDLGMVKFMLEKGADLDLIPDHHQATTEGVNGCALHKVVSRTALGKKPSLEIVQFLLDAGANPDVQDELGRTPFDINEAWGDGSREVIRNLLRARMRKP</sequence>
<comment type="caution">
    <text evidence="4">The sequence shown here is derived from an EMBL/GenBank/DDBJ whole genome shotgun (WGS) entry which is preliminary data.</text>
</comment>
<dbReference type="InterPro" id="IPR036770">
    <property type="entry name" value="Ankyrin_rpt-contain_sf"/>
</dbReference>
<dbReference type="EMBL" id="LFZO01001307">
    <property type="protein sequence ID" value="KXS93426.1"/>
    <property type="molecule type" value="Genomic_DNA"/>
</dbReference>
<dbReference type="PANTHER" id="PTHR24189">
    <property type="entry name" value="MYOTROPHIN"/>
    <property type="match status" value="1"/>
</dbReference>
<dbReference type="OrthoDB" id="1722345at2759"/>
<dbReference type="SUPFAM" id="SSF48403">
    <property type="entry name" value="Ankyrin repeat"/>
    <property type="match status" value="1"/>
</dbReference>
<dbReference type="SMART" id="SM00248">
    <property type="entry name" value="ANK"/>
    <property type="match status" value="3"/>
</dbReference>
<evidence type="ECO:0000313" key="5">
    <source>
        <dbReference type="Proteomes" id="UP000073492"/>
    </source>
</evidence>
<gene>
    <name evidence="4" type="ORF">AC579_689</name>
</gene>
<evidence type="ECO:0000256" key="2">
    <source>
        <dbReference type="ARBA" id="ARBA00023043"/>
    </source>
</evidence>
<name>A0A139GTA2_9PEZI</name>
<accession>A0A139GTA2</accession>
<dbReference type="InterPro" id="IPR002110">
    <property type="entry name" value="Ankyrin_rpt"/>
</dbReference>
<dbReference type="Proteomes" id="UP000073492">
    <property type="component" value="Unassembled WGS sequence"/>
</dbReference>
<keyword evidence="2 3" id="KW-0040">ANK repeat</keyword>
<evidence type="ECO:0000313" key="4">
    <source>
        <dbReference type="EMBL" id="KXS93426.1"/>
    </source>
</evidence>
<dbReference type="PROSITE" id="PS50088">
    <property type="entry name" value="ANK_REPEAT"/>
    <property type="match status" value="1"/>
</dbReference>
<dbReference type="Gene3D" id="1.25.40.20">
    <property type="entry name" value="Ankyrin repeat-containing domain"/>
    <property type="match status" value="2"/>
</dbReference>
<dbReference type="Pfam" id="PF00023">
    <property type="entry name" value="Ank"/>
    <property type="match status" value="1"/>
</dbReference>
<protein>
    <submittedName>
        <fullName evidence="4">Uncharacterized protein</fullName>
    </submittedName>
</protein>
<dbReference type="AlphaFoldDB" id="A0A139GTA2"/>
<organism evidence="4 5">
    <name type="scientific">Pseudocercospora musae</name>
    <dbReference type="NCBI Taxonomy" id="113226"/>
    <lineage>
        <taxon>Eukaryota</taxon>
        <taxon>Fungi</taxon>
        <taxon>Dikarya</taxon>
        <taxon>Ascomycota</taxon>
        <taxon>Pezizomycotina</taxon>
        <taxon>Dothideomycetes</taxon>
        <taxon>Dothideomycetidae</taxon>
        <taxon>Mycosphaerellales</taxon>
        <taxon>Mycosphaerellaceae</taxon>
        <taxon>Pseudocercospora</taxon>
    </lineage>
</organism>
<dbReference type="Pfam" id="PF13606">
    <property type="entry name" value="Ank_3"/>
    <property type="match status" value="1"/>
</dbReference>
<reference evidence="4 5" key="1">
    <citation type="submission" date="2015-07" db="EMBL/GenBank/DDBJ databases">
        <title>Comparative genomics of the Sigatoka disease complex on banana suggests a link between parallel evolutionary changes in Pseudocercospora fijiensis and Pseudocercospora eumusae and increased virulence on the banana host.</title>
        <authorList>
            <person name="Chang T.-C."/>
            <person name="Salvucci A."/>
            <person name="Crous P.W."/>
            <person name="Stergiopoulos I."/>
        </authorList>
    </citation>
    <scope>NUCLEOTIDE SEQUENCE [LARGE SCALE GENOMIC DNA]</scope>
    <source>
        <strain evidence="4 5">CBS 116634</strain>
    </source>
</reference>
<feature type="repeat" description="ANK" evidence="3">
    <location>
        <begin position="191"/>
        <end position="223"/>
    </location>
</feature>
<proteinExistence type="predicted"/>
<keyword evidence="1" id="KW-0677">Repeat</keyword>
<dbReference type="STRING" id="113226.A0A139GTA2"/>